<sequence length="566" mass="65276">MQEDFSKPLTIPSSARLQRKLNTDTSNPYQLDPWQTNENKPSVWDSNAGGASHLVNDISLYVGPAQQPSTEDYSQFGLNKSSSNNTELGLSGFDSLYSAPTVADLEDAAVQSRISYHMKMDKVDSNDSNSHRESKTEYHPAQPKEFDWASYLPEQTLPFQPSQLDKLLDLIIVKAPINYQYDQLFFPANSLFLMARHCQHTLNDDLYKNMIHTALQLIETQIQQNSKNLMLLSFWLTNCNQLLYYLKKDSQLSIITIDQQLQLPELIYQIYCIIIQQTQPKLNNVLIPCMLEHDIIPGLTDIEFKDFKKSNHGRKKSHGRPMSPRQMAQSPRTVTTVLASELFVFEQFLVHPSIIQRYFNQLFYYISNSLFNYILADQNYLSRGKALQIRMNVSFIEEWGRNNIDNILTPSHPQSMGSGTSQHFKPLIQLLEFLQCFTQLKSIHSFLETVNSLSFLSASQVYHCIANYKYELNEPVISQDILRVIKYRYENFPNHSIPTNSDQLMVNSPQLKTLSTTPDPFDTLQSSLRNVHHSLPFGAPNINEMEDWWFDYSPFISEDTLKSLFN</sequence>
<protein>
    <recommendedName>
        <fullName evidence="2">Dilute domain-containing protein</fullName>
    </recommendedName>
</protein>
<feature type="compositionally biased region" description="Polar residues" evidence="1">
    <location>
        <begin position="23"/>
        <end position="40"/>
    </location>
</feature>
<evidence type="ECO:0000259" key="2">
    <source>
        <dbReference type="PROSITE" id="PS51126"/>
    </source>
</evidence>
<dbReference type="InterPro" id="IPR052072">
    <property type="entry name" value="Vascular_dev_regulator"/>
</dbReference>
<feature type="domain" description="Dilute" evidence="2">
    <location>
        <begin position="212"/>
        <end position="491"/>
    </location>
</feature>
<dbReference type="Pfam" id="PF01843">
    <property type="entry name" value="DIL"/>
    <property type="match status" value="1"/>
</dbReference>
<evidence type="ECO:0000313" key="4">
    <source>
        <dbReference type="Proteomes" id="UP000070444"/>
    </source>
</evidence>
<reference evidence="3 4" key="1">
    <citation type="journal article" date="2015" name="Genome Biol. Evol.">
        <title>Phylogenomic analyses indicate that early fungi evolved digesting cell walls of algal ancestors of land plants.</title>
        <authorList>
            <person name="Chang Y."/>
            <person name="Wang S."/>
            <person name="Sekimoto S."/>
            <person name="Aerts A.L."/>
            <person name="Choi C."/>
            <person name="Clum A."/>
            <person name="LaButti K.M."/>
            <person name="Lindquist E.A."/>
            <person name="Yee Ngan C."/>
            <person name="Ohm R.A."/>
            <person name="Salamov A.A."/>
            <person name="Grigoriev I.V."/>
            <person name="Spatafora J.W."/>
            <person name="Berbee M.L."/>
        </authorList>
    </citation>
    <scope>NUCLEOTIDE SEQUENCE [LARGE SCALE GENOMIC DNA]</scope>
    <source>
        <strain evidence="3 4">NRRL 28638</strain>
    </source>
</reference>
<accession>A0A137P0Q8</accession>
<dbReference type="InterPro" id="IPR002710">
    <property type="entry name" value="Dilute_dom"/>
</dbReference>
<dbReference type="OrthoDB" id="426293at2759"/>
<dbReference type="PANTHER" id="PTHR16027:SF6">
    <property type="entry name" value="DILUTE DOMAIN-CONTAINING PROTEIN"/>
    <property type="match status" value="1"/>
</dbReference>
<dbReference type="EMBL" id="KQ964566">
    <property type="protein sequence ID" value="KXN68656.1"/>
    <property type="molecule type" value="Genomic_DNA"/>
</dbReference>
<dbReference type="AlphaFoldDB" id="A0A137P0Q8"/>
<feature type="region of interest" description="Disordered" evidence="1">
    <location>
        <begin position="1"/>
        <end position="48"/>
    </location>
</feature>
<evidence type="ECO:0000256" key="1">
    <source>
        <dbReference type="SAM" id="MobiDB-lite"/>
    </source>
</evidence>
<dbReference type="PROSITE" id="PS51126">
    <property type="entry name" value="DILUTE"/>
    <property type="match status" value="1"/>
</dbReference>
<proteinExistence type="predicted"/>
<gene>
    <name evidence="3" type="ORF">CONCODRAFT_18864</name>
</gene>
<dbReference type="SMART" id="SM01132">
    <property type="entry name" value="DIL"/>
    <property type="match status" value="1"/>
</dbReference>
<dbReference type="GO" id="GO:0051020">
    <property type="term" value="F:GTPase binding"/>
    <property type="evidence" value="ECO:0007669"/>
    <property type="project" value="TreeGrafter"/>
</dbReference>
<name>A0A137P0Q8_CONC2</name>
<dbReference type="Proteomes" id="UP000070444">
    <property type="component" value="Unassembled WGS sequence"/>
</dbReference>
<dbReference type="PANTHER" id="PTHR16027">
    <property type="entry name" value="DILUTE DOMAIN-CONTAINING PROTEIN YPR089W"/>
    <property type="match status" value="1"/>
</dbReference>
<evidence type="ECO:0000313" key="3">
    <source>
        <dbReference type="EMBL" id="KXN68656.1"/>
    </source>
</evidence>
<organism evidence="3 4">
    <name type="scientific">Conidiobolus coronatus (strain ATCC 28846 / CBS 209.66 / NRRL 28638)</name>
    <name type="common">Delacroixia coronata</name>
    <dbReference type="NCBI Taxonomy" id="796925"/>
    <lineage>
        <taxon>Eukaryota</taxon>
        <taxon>Fungi</taxon>
        <taxon>Fungi incertae sedis</taxon>
        <taxon>Zoopagomycota</taxon>
        <taxon>Entomophthoromycotina</taxon>
        <taxon>Entomophthoromycetes</taxon>
        <taxon>Entomophthorales</taxon>
        <taxon>Ancylistaceae</taxon>
        <taxon>Conidiobolus</taxon>
    </lineage>
</organism>
<feature type="compositionally biased region" description="Basic residues" evidence="1">
    <location>
        <begin position="310"/>
        <end position="319"/>
    </location>
</feature>
<keyword evidence="4" id="KW-1185">Reference proteome</keyword>
<dbReference type="STRING" id="796925.A0A137P0Q8"/>
<feature type="region of interest" description="Disordered" evidence="1">
    <location>
        <begin position="310"/>
        <end position="330"/>
    </location>
</feature>